<gene>
    <name evidence="11" type="ORF">Agub_g8481</name>
</gene>
<name>A0AAD3DS31_9CHLO</name>
<evidence type="ECO:0000259" key="10">
    <source>
        <dbReference type="PROSITE" id="PS51746"/>
    </source>
</evidence>
<evidence type="ECO:0000256" key="3">
    <source>
        <dbReference type="ARBA" id="ARBA00013081"/>
    </source>
</evidence>
<accession>A0AAD3DS31</accession>
<dbReference type="GO" id="GO:0046872">
    <property type="term" value="F:metal ion binding"/>
    <property type="evidence" value="ECO:0007669"/>
    <property type="project" value="UniProtKB-KW"/>
</dbReference>
<sequence>MATAPLGPQLKCRVLLDPWTTAVASTAARRGDLKGLISTADEGSGNSVTASAVAAATTAEPKSQTPIPTNNSSVSTKFNLPQPNVLQLLRTAYYGAARNMHKRNAAQPAGASGNPSSILKGITETDDQGHCRKPKRLKAADGLSGDCASGTASRRGAAALKRLCAALGVYTQQEDLPEHDLSYAVASSRGWRVAMEDTYAAEIPLGGPSTSSPATAAAAAPAPPTAPSPPVSLFAVYDGHGGAEVARYSALRMGRAIRDATAAAATTASAPASGGANPPPTTTTDPSSTPWDSLPPQPHPPPAPQPLLLPPSLRASALRSAFLHLDRQLGQEAHLRELLALANPGVSTAPA</sequence>
<keyword evidence="6" id="KW-0460">Magnesium</keyword>
<evidence type="ECO:0000313" key="11">
    <source>
        <dbReference type="EMBL" id="GFR46843.1"/>
    </source>
</evidence>
<protein>
    <recommendedName>
        <fullName evidence="3">protein-serine/threonine phosphatase</fullName>
        <ecNumber evidence="3">3.1.3.16</ecNumber>
    </recommendedName>
</protein>
<feature type="region of interest" description="Disordered" evidence="9">
    <location>
        <begin position="204"/>
        <end position="227"/>
    </location>
</feature>
<evidence type="ECO:0000256" key="2">
    <source>
        <dbReference type="ARBA" id="ARBA00001946"/>
    </source>
</evidence>
<evidence type="ECO:0000256" key="9">
    <source>
        <dbReference type="SAM" id="MobiDB-lite"/>
    </source>
</evidence>
<feature type="compositionally biased region" description="Pro residues" evidence="9">
    <location>
        <begin position="293"/>
        <end position="309"/>
    </location>
</feature>
<dbReference type="Gene3D" id="3.60.40.10">
    <property type="entry name" value="PPM-type phosphatase domain"/>
    <property type="match status" value="1"/>
</dbReference>
<feature type="compositionally biased region" description="Low complexity" evidence="9">
    <location>
        <begin position="208"/>
        <end position="220"/>
    </location>
</feature>
<evidence type="ECO:0000256" key="7">
    <source>
        <dbReference type="ARBA" id="ARBA00022912"/>
    </source>
</evidence>
<comment type="cofactor">
    <cofactor evidence="2">
        <name>Mg(2+)</name>
        <dbReference type="ChEBI" id="CHEBI:18420"/>
    </cofactor>
</comment>
<evidence type="ECO:0000256" key="8">
    <source>
        <dbReference type="ARBA" id="ARBA00023211"/>
    </source>
</evidence>
<dbReference type="InterPro" id="IPR036457">
    <property type="entry name" value="PPM-type-like_dom_sf"/>
</dbReference>
<proteinExistence type="predicted"/>
<dbReference type="EC" id="3.1.3.16" evidence="3"/>
<feature type="region of interest" description="Disordered" evidence="9">
    <location>
        <begin position="265"/>
        <end position="310"/>
    </location>
</feature>
<dbReference type="GO" id="GO:0004722">
    <property type="term" value="F:protein serine/threonine phosphatase activity"/>
    <property type="evidence" value="ECO:0007669"/>
    <property type="project" value="UniProtKB-EC"/>
</dbReference>
<feature type="region of interest" description="Disordered" evidence="9">
    <location>
        <begin position="37"/>
        <end position="78"/>
    </location>
</feature>
<feature type="compositionally biased region" description="Low complexity" evidence="9">
    <location>
        <begin position="265"/>
        <end position="292"/>
    </location>
</feature>
<evidence type="ECO:0000313" key="12">
    <source>
        <dbReference type="Proteomes" id="UP001054857"/>
    </source>
</evidence>
<dbReference type="Proteomes" id="UP001054857">
    <property type="component" value="Unassembled WGS sequence"/>
</dbReference>
<dbReference type="EMBL" id="BMAR01000016">
    <property type="protein sequence ID" value="GFR46843.1"/>
    <property type="molecule type" value="Genomic_DNA"/>
</dbReference>
<dbReference type="PROSITE" id="PS51746">
    <property type="entry name" value="PPM_2"/>
    <property type="match status" value="1"/>
</dbReference>
<keyword evidence="5" id="KW-0378">Hydrolase</keyword>
<organism evidence="11 12">
    <name type="scientific">Astrephomene gubernaculifera</name>
    <dbReference type="NCBI Taxonomy" id="47775"/>
    <lineage>
        <taxon>Eukaryota</taxon>
        <taxon>Viridiplantae</taxon>
        <taxon>Chlorophyta</taxon>
        <taxon>core chlorophytes</taxon>
        <taxon>Chlorophyceae</taxon>
        <taxon>CS clade</taxon>
        <taxon>Chlamydomonadales</taxon>
        <taxon>Astrephomenaceae</taxon>
        <taxon>Astrephomene</taxon>
    </lineage>
</organism>
<comment type="cofactor">
    <cofactor evidence="1">
        <name>Mn(2+)</name>
        <dbReference type="ChEBI" id="CHEBI:29035"/>
    </cofactor>
</comment>
<keyword evidence="12" id="KW-1185">Reference proteome</keyword>
<dbReference type="PROSITE" id="PS01032">
    <property type="entry name" value="PPM_1"/>
    <property type="match status" value="1"/>
</dbReference>
<dbReference type="InterPro" id="IPR000222">
    <property type="entry name" value="PP2C_BS"/>
</dbReference>
<dbReference type="InterPro" id="IPR001932">
    <property type="entry name" value="PPM-type_phosphatase-like_dom"/>
</dbReference>
<feature type="domain" description="PPM-type phosphatase" evidence="10">
    <location>
        <begin position="182"/>
        <end position="351"/>
    </location>
</feature>
<evidence type="ECO:0000256" key="5">
    <source>
        <dbReference type="ARBA" id="ARBA00022801"/>
    </source>
</evidence>
<keyword evidence="7" id="KW-0904">Protein phosphatase</keyword>
<keyword evidence="8" id="KW-0464">Manganese</keyword>
<evidence type="ECO:0000256" key="1">
    <source>
        <dbReference type="ARBA" id="ARBA00001936"/>
    </source>
</evidence>
<evidence type="ECO:0000256" key="4">
    <source>
        <dbReference type="ARBA" id="ARBA00022723"/>
    </source>
</evidence>
<reference evidence="11 12" key="1">
    <citation type="journal article" date="2021" name="Sci. Rep.">
        <title>Genome sequencing of the multicellular alga Astrephomene provides insights into convergent evolution of germ-soma differentiation.</title>
        <authorList>
            <person name="Yamashita S."/>
            <person name="Yamamoto K."/>
            <person name="Matsuzaki R."/>
            <person name="Suzuki S."/>
            <person name="Yamaguchi H."/>
            <person name="Hirooka S."/>
            <person name="Minakuchi Y."/>
            <person name="Miyagishima S."/>
            <person name="Kawachi M."/>
            <person name="Toyoda A."/>
            <person name="Nozaki H."/>
        </authorList>
    </citation>
    <scope>NUCLEOTIDE SEQUENCE [LARGE SCALE GENOMIC DNA]</scope>
    <source>
        <strain evidence="11 12">NIES-4017</strain>
    </source>
</reference>
<comment type="caution">
    <text evidence="11">The sequence shown here is derived from an EMBL/GenBank/DDBJ whole genome shotgun (WGS) entry which is preliminary data.</text>
</comment>
<evidence type="ECO:0000256" key="6">
    <source>
        <dbReference type="ARBA" id="ARBA00022842"/>
    </source>
</evidence>
<feature type="non-terminal residue" evidence="11">
    <location>
        <position position="351"/>
    </location>
</feature>
<feature type="compositionally biased region" description="Polar residues" evidence="9">
    <location>
        <begin position="60"/>
        <end position="78"/>
    </location>
</feature>
<dbReference type="SUPFAM" id="SSF81606">
    <property type="entry name" value="PP2C-like"/>
    <property type="match status" value="1"/>
</dbReference>
<keyword evidence="4" id="KW-0479">Metal-binding</keyword>
<feature type="compositionally biased region" description="Low complexity" evidence="9">
    <location>
        <begin position="47"/>
        <end position="59"/>
    </location>
</feature>
<dbReference type="AlphaFoldDB" id="A0AAD3DS31"/>